<dbReference type="EMBL" id="VSRR010006284">
    <property type="protein sequence ID" value="MPC44436.1"/>
    <property type="molecule type" value="Genomic_DNA"/>
</dbReference>
<sequence length="107" mass="11825">MDSVHGGKVECLLVISLIVILGVSPKHSQSKTWFKPSMWSNLLPRNDHVDKGNNMRRDSTESPCSSGGCDNRQAVAIVSLSFCNPNGCSRSLVFDNNKKKEVTYELI</sequence>
<reference evidence="3 4" key="1">
    <citation type="submission" date="2019-05" db="EMBL/GenBank/DDBJ databases">
        <title>Another draft genome of Portunus trituberculatus and its Hox gene families provides insights of decapod evolution.</title>
        <authorList>
            <person name="Jeong J.-H."/>
            <person name="Song I."/>
            <person name="Kim S."/>
            <person name="Choi T."/>
            <person name="Kim D."/>
            <person name="Ryu S."/>
            <person name="Kim W."/>
        </authorList>
    </citation>
    <scope>NUCLEOTIDE SEQUENCE [LARGE SCALE GENOMIC DNA]</scope>
    <source>
        <tissue evidence="3">Muscle</tissue>
    </source>
</reference>
<gene>
    <name evidence="3" type="ORF">E2C01_038109</name>
</gene>
<accession>A0A5B7FGE1</accession>
<feature type="region of interest" description="Disordered" evidence="1">
    <location>
        <begin position="45"/>
        <end position="67"/>
    </location>
</feature>
<feature type="chain" id="PRO_5022847629" evidence="2">
    <location>
        <begin position="31"/>
        <end position="107"/>
    </location>
</feature>
<keyword evidence="2" id="KW-0732">Signal</keyword>
<evidence type="ECO:0000313" key="4">
    <source>
        <dbReference type="Proteomes" id="UP000324222"/>
    </source>
</evidence>
<dbReference type="AlphaFoldDB" id="A0A5B7FGE1"/>
<keyword evidence="4" id="KW-1185">Reference proteome</keyword>
<feature type="compositionally biased region" description="Basic and acidic residues" evidence="1">
    <location>
        <begin position="45"/>
        <end position="60"/>
    </location>
</feature>
<feature type="signal peptide" evidence="2">
    <location>
        <begin position="1"/>
        <end position="30"/>
    </location>
</feature>
<dbReference type="Proteomes" id="UP000324222">
    <property type="component" value="Unassembled WGS sequence"/>
</dbReference>
<organism evidence="3 4">
    <name type="scientific">Portunus trituberculatus</name>
    <name type="common">Swimming crab</name>
    <name type="synonym">Neptunus trituberculatus</name>
    <dbReference type="NCBI Taxonomy" id="210409"/>
    <lineage>
        <taxon>Eukaryota</taxon>
        <taxon>Metazoa</taxon>
        <taxon>Ecdysozoa</taxon>
        <taxon>Arthropoda</taxon>
        <taxon>Crustacea</taxon>
        <taxon>Multicrustacea</taxon>
        <taxon>Malacostraca</taxon>
        <taxon>Eumalacostraca</taxon>
        <taxon>Eucarida</taxon>
        <taxon>Decapoda</taxon>
        <taxon>Pleocyemata</taxon>
        <taxon>Brachyura</taxon>
        <taxon>Eubrachyura</taxon>
        <taxon>Portunoidea</taxon>
        <taxon>Portunidae</taxon>
        <taxon>Portuninae</taxon>
        <taxon>Portunus</taxon>
    </lineage>
</organism>
<comment type="caution">
    <text evidence="3">The sequence shown here is derived from an EMBL/GenBank/DDBJ whole genome shotgun (WGS) entry which is preliminary data.</text>
</comment>
<name>A0A5B7FGE1_PORTR</name>
<protein>
    <submittedName>
        <fullName evidence="3">Uncharacterized protein</fullName>
    </submittedName>
</protein>
<evidence type="ECO:0000256" key="2">
    <source>
        <dbReference type="SAM" id="SignalP"/>
    </source>
</evidence>
<evidence type="ECO:0000313" key="3">
    <source>
        <dbReference type="EMBL" id="MPC44436.1"/>
    </source>
</evidence>
<evidence type="ECO:0000256" key="1">
    <source>
        <dbReference type="SAM" id="MobiDB-lite"/>
    </source>
</evidence>
<proteinExistence type="predicted"/>